<gene>
    <name evidence="1" type="ORF">GBK04_29040</name>
</gene>
<organism evidence="1 2">
    <name type="scientific">Salmonirosea aquatica</name>
    <dbReference type="NCBI Taxonomy" id="2654236"/>
    <lineage>
        <taxon>Bacteria</taxon>
        <taxon>Pseudomonadati</taxon>
        <taxon>Bacteroidota</taxon>
        <taxon>Cytophagia</taxon>
        <taxon>Cytophagales</taxon>
        <taxon>Spirosomataceae</taxon>
        <taxon>Salmonirosea</taxon>
    </lineage>
</organism>
<dbReference type="AlphaFoldDB" id="A0A7C9FSB7"/>
<reference evidence="1 2" key="1">
    <citation type="submission" date="2019-10" db="EMBL/GenBank/DDBJ databases">
        <title>Draft Genome Sequence of Cytophagaceae sp. SJW1-29.</title>
        <authorList>
            <person name="Choi A."/>
        </authorList>
    </citation>
    <scope>NUCLEOTIDE SEQUENCE [LARGE SCALE GENOMIC DNA]</scope>
    <source>
        <strain evidence="1 2">SJW1-29</strain>
    </source>
</reference>
<sequence>MPGFLQGTLYQEGEGLPLADAYAAPCPHSFLAQLSFPGAPYRWIRAQEKNARELGANAHLTDGKNDRNGGAYA</sequence>
<evidence type="ECO:0000313" key="1">
    <source>
        <dbReference type="EMBL" id="MPR37269.1"/>
    </source>
</evidence>
<accession>A0A7C9FSB7</accession>
<protein>
    <submittedName>
        <fullName evidence="1">Uncharacterized protein</fullName>
    </submittedName>
</protein>
<dbReference type="Proteomes" id="UP000479293">
    <property type="component" value="Unassembled WGS sequence"/>
</dbReference>
<dbReference type="EMBL" id="WHLY01000004">
    <property type="protein sequence ID" value="MPR37269.1"/>
    <property type="molecule type" value="Genomic_DNA"/>
</dbReference>
<dbReference type="RefSeq" id="WP_152766630.1">
    <property type="nucleotide sequence ID" value="NZ_WHLY01000004.1"/>
</dbReference>
<comment type="caution">
    <text evidence="1">The sequence shown here is derived from an EMBL/GenBank/DDBJ whole genome shotgun (WGS) entry which is preliminary data.</text>
</comment>
<keyword evidence="2" id="KW-1185">Reference proteome</keyword>
<evidence type="ECO:0000313" key="2">
    <source>
        <dbReference type="Proteomes" id="UP000479293"/>
    </source>
</evidence>
<name>A0A7C9FSB7_9BACT</name>
<proteinExistence type="predicted"/>